<name>A0A1I4IZ03_9RHOB</name>
<dbReference type="GO" id="GO:0019239">
    <property type="term" value="F:deaminase activity"/>
    <property type="evidence" value="ECO:0007669"/>
    <property type="project" value="TreeGrafter"/>
</dbReference>
<dbReference type="InterPro" id="IPR035959">
    <property type="entry name" value="RutC-like_sf"/>
</dbReference>
<keyword evidence="3" id="KW-1185">Reference proteome</keyword>
<dbReference type="Gene3D" id="3.30.1330.40">
    <property type="entry name" value="RutC-like"/>
    <property type="match status" value="1"/>
</dbReference>
<dbReference type="GO" id="GO:0005829">
    <property type="term" value="C:cytosol"/>
    <property type="evidence" value="ECO:0007669"/>
    <property type="project" value="TreeGrafter"/>
</dbReference>
<proteinExistence type="inferred from homology"/>
<dbReference type="STRING" id="254406.SAMN04488042_101785"/>
<dbReference type="InterPro" id="IPR006175">
    <property type="entry name" value="YjgF/YER057c/UK114"/>
</dbReference>
<dbReference type="PANTHER" id="PTHR11803:SF58">
    <property type="entry name" value="PROTEIN HMF1-RELATED"/>
    <property type="match status" value="1"/>
</dbReference>
<evidence type="ECO:0000313" key="3">
    <source>
        <dbReference type="Proteomes" id="UP000199144"/>
    </source>
</evidence>
<protein>
    <submittedName>
        <fullName evidence="2">Enamine deaminase RidA, house cleaning of reactive enamine intermediates, YjgF/YER057c/UK114 family</fullName>
    </submittedName>
</protein>
<reference evidence="2 3" key="1">
    <citation type="submission" date="2016-10" db="EMBL/GenBank/DDBJ databases">
        <authorList>
            <person name="de Groot N.N."/>
        </authorList>
    </citation>
    <scope>NUCLEOTIDE SEQUENCE [LARGE SCALE GENOMIC DNA]</scope>
    <source>
        <strain evidence="2 3">DSM 15283</strain>
    </source>
</reference>
<dbReference type="PANTHER" id="PTHR11803">
    <property type="entry name" value="2-IMINOBUTANOATE/2-IMINOPROPANOATE DEAMINASE RIDA"/>
    <property type="match status" value="1"/>
</dbReference>
<dbReference type="Pfam" id="PF01042">
    <property type="entry name" value="Ribonuc_L-PSP"/>
    <property type="match status" value="1"/>
</dbReference>
<sequence length="135" mass="14288">MRDVIVPKALRDAVAASGFSPAVRAGDFLFLTGATGGRADGTMPDTAAEQTDIALAKVLEILRTAGGTVGSVVELTSYHTDIDADFSAVDTRLRAILHEPLPAWTAVEVARLRRPGARVEFRIVAHLPQPSETAP</sequence>
<dbReference type="OrthoDB" id="583118at2"/>
<organism evidence="2 3">
    <name type="scientific">Shimia aestuarii</name>
    <dbReference type="NCBI Taxonomy" id="254406"/>
    <lineage>
        <taxon>Bacteria</taxon>
        <taxon>Pseudomonadati</taxon>
        <taxon>Pseudomonadota</taxon>
        <taxon>Alphaproteobacteria</taxon>
        <taxon>Rhodobacterales</taxon>
        <taxon>Roseobacteraceae</taxon>
    </lineage>
</organism>
<accession>A0A1I4IZ03</accession>
<dbReference type="EMBL" id="FOTQ01000001">
    <property type="protein sequence ID" value="SFL59091.1"/>
    <property type="molecule type" value="Genomic_DNA"/>
</dbReference>
<evidence type="ECO:0000313" key="2">
    <source>
        <dbReference type="EMBL" id="SFL59091.1"/>
    </source>
</evidence>
<evidence type="ECO:0000256" key="1">
    <source>
        <dbReference type="ARBA" id="ARBA00010552"/>
    </source>
</evidence>
<dbReference type="AlphaFoldDB" id="A0A1I4IZ03"/>
<comment type="similarity">
    <text evidence="1">Belongs to the RutC family.</text>
</comment>
<dbReference type="SUPFAM" id="SSF55298">
    <property type="entry name" value="YjgF-like"/>
    <property type="match status" value="1"/>
</dbReference>
<dbReference type="Proteomes" id="UP000199144">
    <property type="component" value="Unassembled WGS sequence"/>
</dbReference>
<gene>
    <name evidence="2" type="ORF">SAMN04488042_101785</name>
</gene>